<dbReference type="Pfam" id="PF00188">
    <property type="entry name" value="CAP"/>
    <property type="match status" value="1"/>
</dbReference>
<evidence type="ECO:0000313" key="3">
    <source>
        <dbReference type="EMBL" id="ORX78322.1"/>
    </source>
</evidence>
<dbReference type="InterPro" id="IPR014044">
    <property type="entry name" value="CAP_dom"/>
</dbReference>
<dbReference type="PANTHER" id="PTHR31157:SF1">
    <property type="entry name" value="SCP DOMAIN-CONTAINING PROTEIN"/>
    <property type="match status" value="1"/>
</dbReference>
<dbReference type="EMBL" id="MCFE01000833">
    <property type="protein sequence ID" value="ORX78322.1"/>
    <property type="molecule type" value="Genomic_DNA"/>
</dbReference>
<dbReference type="Gene3D" id="3.40.33.10">
    <property type="entry name" value="CAP"/>
    <property type="match status" value="1"/>
</dbReference>
<protein>
    <submittedName>
        <fullName evidence="3">SCP-domain-containing protein</fullName>
    </submittedName>
</protein>
<comment type="caution">
    <text evidence="3">The sequence shown here is derived from an EMBL/GenBank/DDBJ whole genome shotgun (WGS) entry which is preliminary data.</text>
</comment>
<dbReference type="Proteomes" id="UP000193498">
    <property type="component" value="Unassembled WGS sequence"/>
</dbReference>
<evidence type="ECO:0000313" key="4">
    <source>
        <dbReference type="Proteomes" id="UP000193498"/>
    </source>
</evidence>
<dbReference type="OrthoDB" id="568194at2759"/>
<keyword evidence="1" id="KW-0732">Signal</keyword>
<dbReference type="InterPro" id="IPR035940">
    <property type="entry name" value="CAP_sf"/>
</dbReference>
<reference evidence="3 4" key="1">
    <citation type="submission" date="2016-07" db="EMBL/GenBank/DDBJ databases">
        <title>Pervasive Adenine N6-methylation of Active Genes in Fungi.</title>
        <authorList>
            <consortium name="DOE Joint Genome Institute"/>
            <person name="Mondo S.J."/>
            <person name="Dannebaum R.O."/>
            <person name="Kuo R.C."/>
            <person name="Labutti K."/>
            <person name="Haridas S."/>
            <person name="Kuo A."/>
            <person name="Salamov A."/>
            <person name="Ahrendt S.R."/>
            <person name="Lipzen A."/>
            <person name="Sullivan W."/>
            <person name="Andreopoulos W.B."/>
            <person name="Clum A."/>
            <person name="Lindquist E."/>
            <person name="Daum C."/>
            <person name="Ramamoorthy G.K."/>
            <person name="Gryganskyi A."/>
            <person name="Culley D."/>
            <person name="Magnuson J.K."/>
            <person name="James T.Y."/>
            <person name="O'Malley M.A."/>
            <person name="Stajich J.E."/>
            <person name="Spatafora J.W."/>
            <person name="Visel A."/>
            <person name="Grigoriev I.V."/>
        </authorList>
    </citation>
    <scope>NUCLEOTIDE SEQUENCE [LARGE SCALE GENOMIC DNA]</scope>
    <source>
        <strain evidence="3 4">CBS 931.73</strain>
    </source>
</reference>
<evidence type="ECO:0000256" key="1">
    <source>
        <dbReference type="SAM" id="SignalP"/>
    </source>
</evidence>
<evidence type="ECO:0000259" key="2">
    <source>
        <dbReference type="Pfam" id="PF00188"/>
    </source>
</evidence>
<dbReference type="InParanoid" id="A0A1Y1WXZ6"/>
<dbReference type="SUPFAM" id="SSF55797">
    <property type="entry name" value="PR-1-like"/>
    <property type="match status" value="1"/>
</dbReference>
<organism evidence="3 4">
    <name type="scientific">Basidiobolus meristosporus CBS 931.73</name>
    <dbReference type="NCBI Taxonomy" id="1314790"/>
    <lineage>
        <taxon>Eukaryota</taxon>
        <taxon>Fungi</taxon>
        <taxon>Fungi incertae sedis</taxon>
        <taxon>Zoopagomycota</taxon>
        <taxon>Entomophthoromycotina</taxon>
        <taxon>Basidiobolomycetes</taxon>
        <taxon>Basidiobolales</taxon>
        <taxon>Basidiobolaceae</taxon>
        <taxon>Basidiobolus</taxon>
    </lineage>
</organism>
<feature type="domain" description="SCP" evidence="2">
    <location>
        <begin position="33"/>
        <end position="142"/>
    </location>
</feature>
<feature type="chain" id="PRO_5013276913" evidence="1">
    <location>
        <begin position="25"/>
        <end position="157"/>
    </location>
</feature>
<feature type="signal peptide" evidence="1">
    <location>
        <begin position="1"/>
        <end position="24"/>
    </location>
</feature>
<dbReference type="PANTHER" id="PTHR31157">
    <property type="entry name" value="SCP DOMAIN-CONTAINING PROTEIN"/>
    <property type="match status" value="1"/>
</dbReference>
<sequence length="157" mass="17931">MHLQIISLRSILLVLLGIVLSVSAFSPERLICLVNQERVSRSMRPLVLSTELNEVCNRHSVMQAEYQSMTHDRYDHSPMDKAIKEHGLQWQQYGENVARGQTSEEEVFDVWMHSPPHRKNILNPKFTHMGVALGQPGYYWTQGFATLPGRFSGPVCP</sequence>
<name>A0A1Y1WXZ6_9FUNG</name>
<gene>
    <name evidence="3" type="ORF">K493DRAFT_308723</name>
</gene>
<keyword evidence="4" id="KW-1185">Reference proteome</keyword>
<accession>A0A1Y1WXZ6</accession>
<proteinExistence type="predicted"/>
<dbReference type="AlphaFoldDB" id="A0A1Y1WXZ6"/>
<dbReference type="CDD" id="cd05379">
    <property type="entry name" value="CAP_bacterial"/>
    <property type="match status" value="1"/>
</dbReference>